<dbReference type="GO" id="GO:0019242">
    <property type="term" value="P:methylglyoxal biosynthetic process"/>
    <property type="evidence" value="ECO:0007669"/>
    <property type="project" value="InterPro"/>
</dbReference>
<protein>
    <submittedName>
        <fullName evidence="3">NAD(+)/NADH kinase</fullName>
    </submittedName>
</protein>
<dbReference type="EMBL" id="DXBY01000233">
    <property type="protein sequence ID" value="HIZ36796.1"/>
    <property type="molecule type" value="Genomic_DNA"/>
</dbReference>
<keyword evidence="3" id="KW-0418">Kinase</keyword>
<dbReference type="InterPro" id="IPR004363">
    <property type="entry name" value="Methylgl_synth"/>
</dbReference>
<dbReference type="PROSITE" id="PS50146">
    <property type="entry name" value="DAGK"/>
    <property type="match status" value="1"/>
</dbReference>
<evidence type="ECO:0000259" key="2">
    <source>
        <dbReference type="PROSITE" id="PS50146"/>
    </source>
</evidence>
<keyword evidence="1" id="KW-0812">Transmembrane</keyword>
<reference evidence="3" key="2">
    <citation type="submission" date="2021-04" db="EMBL/GenBank/DDBJ databases">
        <authorList>
            <person name="Gilroy R."/>
        </authorList>
    </citation>
    <scope>NUCLEOTIDE SEQUENCE</scope>
    <source>
        <strain evidence="3">ChiGjej4B4-7305</strain>
    </source>
</reference>
<dbReference type="PANTHER" id="PTHR30492:SF0">
    <property type="entry name" value="METHYLGLYOXAL SYNTHASE"/>
    <property type="match status" value="1"/>
</dbReference>
<dbReference type="GO" id="GO:0005829">
    <property type="term" value="C:cytosol"/>
    <property type="evidence" value="ECO:0007669"/>
    <property type="project" value="TreeGrafter"/>
</dbReference>
<sequence>MTWEQAVSVLALVVALAALVVGIVILGKIRERGARVAPLAAGDAPTREAPSPPGPAAFVINPTKVTDGAALRRRTAEIAADLGMAEPLWFETTEADPGAGQTRAALAANASVVVAAGGDGTVRTVAEVLAGTEVPMALLPLGTGNLLARNLDLPLDSTELLIHTALGGTDHPIDLGWLRARQLQAEDDTAGPGADPAEHLFLVMAGIGFDAQMVAGADAHLKARMGWFAYFIAGARHLHGRKTKLRMRVGEGEVRPLKVRSLLFANCGRLPGGIVLLPDAELDDGWLDVAALDTRGGVLGWASLFGKVVLQGLGIRRQLPAPSSIEFWRGREVHVVCDQPEQVQVDGDLIGEASELAVRVQPSGLRVRTR</sequence>
<dbReference type="InterPro" id="IPR016064">
    <property type="entry name" value="NAD/diacylglycerol_kinase_sf"/>
</dbReference>
<dbReference type="GO" id="GO:0008929">
    <property type="term" value="F:methylglyoxal synthase activity"/>
    <property type="evidence" value="ECO:0007669"/>
    <property type="project" value="InterPro"/>
</dbReference>
<dbReference type="InterPro" id="IPR017438">
    <property type="entry name" value="ATP-NAD_kinase_N"/>
</dbReference>
<dbReference type="Gene3D" id="2.60.200.40">
    <property type="match status" value="1"/>
</dbReference>
<evidence type="ECO:0000256" key="1">
    <source>
        <dbReference type="SAM" id="Phobius"/>
    </source>
</evidence>
<dbReference type="Pfam" id="PF00781">
    <property type="entry name" value="DAGK_cat"/>
    <property type="match status" value="1"/>
</dbReference>
<keyword evidence="1" id="KW-0472">Membrane</keyword>
<keyword evidence="1" id="KW-1133">Transmembrane helix</keyword>
<accession>A0A9D2EG89</accession>
<evidence type="ECO:0000313" key="3">
    <source>
        <dbReference type="EMBL" id="HIZ36796.1"/>
    </source>
</evidence>
<dbReference type="SMART" id="SM00046">
    <property type="entry name" value="DAGKc"/>
    <property type="match status" value="1"/>
</dbReference>
<dbReference type="PANTHER" id="PTHR30492">
    <property type="entry name" value="METHYLGLYOXAL SYNTHASE"/>
    <property type="match status" value="1"/>
</dbReference>
<dbReference type="Proteomes" id="UP000824037">
    <property type="component" value="Unassembled WGS sequence"/>
</dbReference>
<dbReference type="Gene3D" id="3.40.50.10330">
    <property type="entry name" value="Probable inorganic polyphosphate/atp-NAD kinase, domain 1"/>
    <property type="match status" value="1"/>
</dbReference>
<dbReference type="Pfam" id="PF19279">
    <property type="entry name" value="YegS_C"/>
    <property type="match status" value="1"/>
</dbReference>
<keyword evidence="3" id="KW-0808">Transferase</keyword>
<dbReference type="SUPFAM" id="SSF111331">
    <property type="entry name" value="NAD kinase/diacylglycerol kinase-like"/>
    <property type="match status" value="1"/>
</dbReference>
<feature type="transmembrane region" description="Helical" evidence="1">
    <location>
        <begin position="6"/>
        <end position="26"/>
    </location>
</feature>
<gene>
    <name evidence="3" type="ORF">H9815_13560</name>
</gene>
<proteinExistence type="predicted"/>
<dbReference type="InterPro" id="IPR001206">
    <property type="entry name" value="Diacylglycerol_kinase_cat_dom"/>
</dbReference>
<dbReference type="InterPro" id="IPR045540">
    <property type="entry name" value="YegS/DAGK_C"/>
</dbReference>
<dbReference type="GO" id="GO:0016301">
    <property type="term" value="F:kinase activity"/>
    <property type="evidence" value="ECO:0007669"/>
    <property type="project" value="UniProtKB-KW"/>
</dbReference>
<dbReference type="AlphaFoldDB" id="A0A9D2EG89"/>
<evidence type="ECO:0000313" key="4">
    <source>
        <dbReference type="Proteomes" id="UP000824037"/>
    </source>
</evidence>
<comment type="caution">
    <text evidence="3">The sequence shown here is derived from an EMBL/GenBank/DDBJ whole genome shotgun (WGS) entry which is preliminary data.</text>
</comment>
<feature type="domain" description="DAGKc" evidence="2">
    <location>
        <begin position="51"/>
        <end position="182"/>
    </location>
</feature>
<name>A0A9D2EG89_9MICO</name>
<organism evidence="3 4">
    <name type="scientific">Candidatus Ruania gallistercoris</name>
    <dbReference type="NCBI Taxonomy" id="2838746"/>
    <lineage>
        <taxon>Bacteria</taxon>
        <taxon>Bacillati</taxon>
        <taxon>Actinomycetota</taxon>
        <taxon>Actinomycetes</taxon>
        <taxon>Micrococcales</taxon>
        <taxon>Ruaniaceae</taxon>
        <taxon>Ruania</taxon>
    </lineage>
</organism>
<reference evidence="3" key="1">
    <citation type="journal article" date="2021" name="PeerJ">
        <title>Extensive microbial diversity within the chicken gut microbiome revealed by metagenomics and culture.</title>
        <authorList>
            <person name="Gilroy R."/>
            <person name="Ravi A."/>
            <person name="Getino M."/>
            <person name="Pursley I."/>
            <person name="Horton D.L."/>
            <person name="Alikhan N.F."/>
            <person name="Baker D."/>
            <person name="Gharbi K."/>
            <person name="Hall N."/>
            <person name="Watson M."/>
            <person name="Adriaenssens E.M."/>
            <person name="Foster-Nyarko E."/>
            <person name="Jarju S."/>
            <person name="Secka A."/>
            <person name="Antonio M."/>
            <person name="Oren A."/>
            <person name="Chaudhuri R.R."/>
            <person name="La Ragione R."/>
            <person name="Hildebrand F."/>
            <person name="Pallen M.J."/>
        </authorList>
    </citation>
    <scope>NUCLEOTIDE SEQUENCE</scope>
    <source>
        <strain evidence="3">ChiGjej4B4-7305</strain>
    </source>
</reference>